<dbReference type="PANTHER" id="PTHR30177:SF4">
    <property type="entry name" value="OSMOPROTECTANT IMPORT PERMEASE PROTEIN OSMW"/>
    <property type="match status" value="1"/>
</dbReference>
<keyword evidence="7 8" id="KW-0472">Membrane</keyword>
<dbReference type="OrthoDB" id="9801163at2"/>
<comment type="subcellular location">
    <subcellularLocation>
        <location evidence="1 8">Cell membrane</location>
        <topology evidence="1 8">Multi-pass membrane protein</topology>
    </subcellularLocation>
</comment>
<gene>
    <name evidence="10" type="ORF">CFK40_15430</name>
</gene>
<evidence type="ECO:0000256" key="3">
    <source>
        <dbReference type="ARBA" id="ARBA00022448"/>
    </source>
</evidence>
<feature type="domain" description="ABC transmembrane type-1" evidence="9">
    <location>
        <begin position="22"/>
        <end position="203"/>
    </location>
</feature>
<accession>A0A221MFA3</accession>
<evidence type="ECO:0000256" key="2">
    <source>
        <dbReference type="ARBA" id="ARBA00007069"/>
    </source>
</evidence>
<evidence type="ECO:0000313" key="10">
    <source>
        <dbReference type="EMBL" id="ASN06311.1"/>
    </source>
</evidence>
<feature type="transmembrane region" description="Helical" evidence="8">
    <location>
        <begin position="26"/>
        <end position="46"/>
    </location>
</feature>
<keyword evidence="3 8" id="KW-0813">Transport</keyword>
<reference evidence="10 11" key="1">
    <citation type="journal article" date="2003" name="Int. J. Syst. Evol. Microbiol.">
        <title>Virgibacillus carmonensis sp. nov., Virgibacillus necropolis sp. nov. and Virgibacillus picturae sp. nov., three novel species isolated from deteriorated mural paintings, transfer of the species of the genus salibacillus to Virgibacillus, as Virgibacillus marismortui comb. nov. and Virgibacillus salexigens comb. nov., and emended description of the genus Virgibacillus.</title>
        <authorList>
            <person name="Heyrman J."/>
            <person name="Logan N.A."/>
            <person name="Busse H.J."/>
            <person name="Balcaen A."/>
            <person name="Lebbe L."/>
            <person name="Rodriguez-Diaz M."/>
            <person name="Swings J."/>
            <person name="De Vos P."/>
        </authorList>
    </citation>
    <scope>NUCLEOTIDE SEQUENCE [LARGE SCALE GENOMIC DNA]</scope>
    <source>
        <strain evidence="10 11">LMG 19488</strain>
    </source>
</reference>
<dbReference type="PROSITE" id="PS50928">
    <property type="entry name" value="ABC_TM1"/>
    <property type="match status" value="1"/>
</dbReference>
<dbReference type="FunFam" id="1.10.3720.10:FF:000001">
    <property type="entry name" value="Glycine betaine ABC transporter, permease"/>
    <property type="match status" value="1"/>
</dbReference>
<keyword evidence="5" id="KW-0029">Amino-acid transport</keyword>
<dbReference type="EMBL" id="CP022437">
    <property type="protein sequence ID" value="ASN06311.1"/>
    <property type="molecule type" value="Genomic_DNA"/>
</dbReference>
<organism evidence="10 11">
    <name type="scientific">Virgibacillus necropolis</name>
    <dbReference type="NCBI Taxonomy" id="163877"/>
    <lineage>
        <taxon>Bacteria</taxon>
        <taxon>Bacillati</taxon>
        <taxon>Bacillota</taxon>
        <taxon>Bacilli</taxon>
        <taxon>Bacillales</taxon>
        <taxon>Bacillaceae</taxon>
        <taxon>Virgibacillus</taxon>
    </lineage>
</organism>
<dbReference type="CDD" id="cd06261">
    <property type="entry name" value="TM_PBP2"/>
    <property type="match status" value="1"/>
</dbReference>
<dbReference type="KEGG" id="vne:CFK40_15430"/>
<dbReference type="GO" id="GO:0006865">
    <property type="term" value="P:amino acid transport"/>
    <property type="evidence" value="ECO:0007669"/>
    <property type="project" value="UniProtKB-KW"/>
</dbReference>
<evidence type="ECO:0000259" key="9">
    <source>
        <dbReference type="PROSITE" id="PS50928"/>
    </source>
</evidence>
<evidence type="ECO:0000256" key="1">
    <source>
        <dbReference type="ARBA" id="ARBA00004651"/>
    </source>
</evidence>
<dbReference type="InterPro" id="IPR000515">
    <property type="entry name" value="MetI-like"/>
</dbReference>
<sequence>MEFLSEYLTYLSDEYLSLLHYMYEHILISFTVIILSVCFSVPLAVYMTKMKNNKIKALIFNIANIFQTIPTLALLAIMIPILGIGFTPAVVALLLYALLPLLRNTYAGMESVNPEIIEAAKGMGFGTFQRLFKIELPVAFPYVMSGIRVTAVYIISWTTLAALIGAGGLGDLVLAGIGYNDKFMIFTGTILAIVIAVLLDLVFGRVEKIVKRA</sequence>
<dbReference type="Pfam" id="PF00528">
    <property type="entry name" value="BPD_transp_1"/>
    <property type="match status" value="1"/>
</dbReference>
<dbReference type="InterPro" id="IPR051204">
    <property type="entry name" value="ABC_transp_perm/SBD"/>
</dbReference>
<name>A0A221MFA3_9BACI</name>
<evidence type="ECO:0000256" key="4">
    <source>
        <dbReference type="ARBA" id="ARBA00022692"/>
    </source>
</evidence>
<evidence type="ECO:0000256" key="6">
    <source>
        <dbReference type="ARBA" id="ARBA00022989"/>
    </source>
</evidence>
<feature type="transmembrane region" description="Helical" evidence="8">
    <location>
        <begin position="85"/>
        <end position="102"/>
    </location>
</feature>
<comment type="similarity">
    <text evidence="2">Belongs to the binding-protein-dependent transport system permease family. CysTW subfamily.</text>
</comment>
<evidence type="ECO:0000256" key="7">
    <source>
        <dbReference type="ARBA" id="ARBA00023136"/>
    </source>
</evidence>
<feature type="transmembrane region" description="Helical" evidence="8">
    <location>
        <begin position="58"/>
        <end position="79"/>
    </location>
</feature>
<keyword evidence="11" id="KW-1185">Reference proteome</keyword>
<feature type="transmembrane region" description="Helical" evidence="8">
    <location>
        <begin position="151"/>
        <end position="177"/>
    </location>
</feature>
<keyword evidence="6 8" id="KW-1133">Transmembrane helix</keyword>
<dbReference type="AlphaFoldDB" id="A0A221MFA3"/>
<protein>
    <submittedName>
        <fullName evidence="10">Choline ABC transporter permease</fullName>
    </submittedName>
</protein>
<dbReference type="GO" id="GO:0055085">
    <property type="term" value="P:transmembrane transport"/>
    <property type="evidence" value="ECO:0007669"/>
    <property type="project" value="InterPro"/>
</dbReference>
<dbReference type="Proteomes" id="UP000204391">
    <property type="component" value="Chromosome"/>
</dbReference>
<dbReference type="InterPro" id="IPR035906">
    <property type="entry name" value="MetI-like_sf"/>
</dbReference>
<evidence type="ECO:0000313" key="11">
    <source>
        <dbReference type="Proteomes" id="UP000204391"/>
    </source>
</evidence>
<dbReference type="RefSeq" id="WP_089533309.1">
    <property type="nucleotide sequence ID" value="NZ_CP022437.1"/>
</dbReference>
<evidence type="ECO:0000256" key="8">
    <source>
        <dbReference type="RuleBase" id="RU363032"/>
    </source>
</evidence>
<dbReference type="GO" id="GO:0005886">
    <property type="term" value="C:plasma membrane"/>
    <property type="evidence" value="ECO:0007669"/>
    <property type="project" value="UniProtKB-SubCell"/>
</dbReference>
<feature type="transmembrane region" description="Helical" evidence="8">
    <location>
        <begin position="183"/>
        <end position="203"/>
    </location>
</feature>
<keyword evidence="4 8" id="KW-0812">Transmembrane</keyword>
<dbReference type="GO" id="GO:0031460">
    <property type="term" value="P:glycine betaine transport"/>
    <property type="evidence" value="ECO:0007669"/>
    <property type="project" value="TreeGrafter"/>
</dbReference>
<proteinExistence type="inferred from homology"/>
<dbReference type="Gene3D" id="1.10.3720.10">
    <property type="entry name" value="MetI-like"/>
    <property type="match status" value="1"/>
</dbReference>
<dbReference type="PANTHER" id="PTHR30177">
    <property type="entry name" value="GLYCINE BETAINE/L-PROLINE TRANSPORT SYSTEM PERMEASE PROTEIN PROW"/>
    <property type="match status" value="1"/>
</dbReference>
<dbReference type="SUPFAM" id="SSF161098">
    <property type="entry name" value="MetI-like"/>
    <property type="match status" value="1"/>
</dbReference>
<evidence type="ECO:0000256" key="5">
    <source>
        <dbReference type="ARBA" id="ARBA00022970"/>
    </source>
</evidence>